<organism evidence="1 2">
    <name type="scientific">Paramecium sonneborni</name>
    <dbReference type="NCBI Taxonomy" id="65129"/>
    <lineage>
        <taxon>Eukaryota</taxon>
        <taxon>Sar</taxon>
        <taxon>Alveolata</taxon>
        <taxon>Ciliophora</taxon>
        <taxon>Intramacronucleata</taxon>
        <taxon>Oligohymenophorea</taxon>
        <taxon>Peniculida</taxon>
        <taxon>Parameciidae</taxon>
        <taxon>Paramecium</taxon>
    </lineage>
</organism>
<evidence type="ECO:0000313" key="2">
    <source>
        <dbReference type="Proteomes" id="UP000692954"/>
    </source>
</evidence>
<proteinExistence type="predicted"/>
<accession>A0A8S1N1S4</accession>
<dbReference type="EMBL" id="CAJJDN010000041">
    <property type="protein sequence ID" value="CAD8081004.1"/>
    <property type="molecule type" value="Genomic_DNA"/>
</dbReference>
<evidence type="ECO:0000313" key="1">
    <source>
        <dbReference type="EMBL" id="CAD8081004.1"/>
    </source>
</evidence>
<dbReference type="Proteomes" id="UP000692954">
    <property type="component" value="Unassembled WGS sequence"/>
</dbReference>
<dbReference type="AlphaFoldDB" id="A0A8S1N1S4"/>
<gene>
    <name evidence="1" type="ORF">PSON_ATCC_30995.1.T0410182</name>
</gene>
<keyword evidence="2" id="KW-1185">Reference proteome</keyword>
<sequence length="91" mass="11043">MFKLRNDVPEETRRDVLLFQKKYFKQITLQQDFNLGYCFKLFLPKSSACALTNLLKQRINGKNLKKQKLFKIEKECSQLNFRIKLLERRKE</sequence>
<name>A0A8S1N1S4_9CILI</name>
<reference evidence="1" key="1">
    <citation type="submission" date="2021-01" db="EMBL/GenBank/DDBJ databases">
        <authorList>
            <consortium name="Genoscope - CEA"/>
            <person name="William W."/>
        </authorList>
    </citation>
    <scope>NUCLEOTIDE SEQUENCE</scope>
</reference>
<comment type="caution">
    <text evidence="1">The sequence shown here is derived from an EMBL/GenBank/DDBJ whole genome shotgun (WGS) entry which is preliminary data.</text>
</comment>
<protein>
    <submittedName>
        <fullName evidence="1">Uncharacterized protein</fullName>
    </submittedName>
</protein>